<gene>
    <name evidence="2" type="ORF">MGALJ_21670</name>
</gene>
<dbReference type="KEGG" id="mgau:MGALJ_21670"/>
<proteinExistence type="predicted"/>
<evidence type="ECO:0000313" key="2">
    <source>
        <dbReference type="EMBL" id="BBY92498.1"/>
    </source>
</evidence>
<dbReference type="EMBL" id="AP022601">
    <property type="protein sequence ID" value="BBY92498.1"/>
    <property type="molecule type" value="Genomic_DNA"/>
</dbReference>
<accession>A0A9W4FF74</accession>
<protein>
    <submittedName>
        <fullName evidence="2">Uncharacterized protein</fullName>
    </submittedName>
</protein>
<reference evidence="2 3" key="1">
    <citation type="journal article" date="2019" name="Emerg. Microbes Infect.">
        <title>Comprehensive subspecies identification of 175 nontuberculous mycobacteria species based on 7547 genomic profiles.</title>
        <authorList>
            <person name="Matsumoto Y."/>
            <person name="Kinjo T."/>
            <person name="Motooka D."/>
            <person name="Nabeya D."/>
            <person name="Jung N."/>
            <person name="Uechi K."/>
            <person name="Horii T."/>
            <person name="Iida T."/>
            <person name="Fujita J."/>
            <person name="Nakamura S."/>
        </authorList>
    </citation>
    <scope>NUCLEOTIDE SEQUENCE [LARGE SCALE GENOMIC DNA]</scope>
    <source>
        <strain evidence="2 3">JCM 6399</strain>
    </source>
</reference>
<evidence type="ECO:0000256" key="1">
    <source>
        <dbReference type="SAM" id="MobiDB-lite"/>
    </source>
</evidence>
<feature type="region of interest" description="Disordered" evidence="1">
    <location>
        <begin position="34"/>
        <end position="116"/>
    </location>
</feature>
<dbReference type="AlphaFoldDB" id="A0A9W4FF74"/>
<sequence>MPKNATSKPSTMMAIRMTSPYGFPTIYRWLVRKAAQTGRQRRRPFSRVRDWSSPPWPGDSARSAQPQSAELGSVGTPPVLADSTDHGASCPRPSTQRTFDDSEPRHTRLVRGGRDGHGHLGCRVFDKYDRYRCRHDRAGRDNHGDNDGDRADDGRARAVADHDEHADRGGR</sequence>
<feature type="region of interest" description="Disordered" evidence="1">
    <location>
        <begin position="136"/>
        <end position="171"/>
    </location>
</feature>
<name>A0A9W4FF74_9MYCO</name>
<organism evidence="2 3">
    <name type="scientific">Mycobacterium gallinarum</name>
    <dbReference type="NCBI Taxonomy" id="39689"/>
    <lineage>
        <taxon>Bacteria</taxon>
        <taxon>Bacillati</taxon>
        <taxon>Actinomycetota</taxon>
        <taxon>Actinomycetes</taxon>
        <taxon>Mycobacteriales</taxon>
        <taxon>Mycobacteriaceae</taxon>
        <taxon>Mycobacterium</taxon>
    </lineage>
</organism>
<feature type="compositionally biased region" description="Basic and acidic residues" evidence="1">
    <location>
        <begin position="98"/>
        <end position="116"/>
    </location>
</feature>
<evidence type="ECO:0000313" key="3">
    <source>
        <dbReference type="Proteomes" id="UP000465785"/>
    </source>
</evidence>
<dbReference type="Proteomes" id="UP000465785">
    <property type="component" value="Chromosome"/>
</dbReference>
<keyword evidence="3" id="KW-1185">Reference proteome</keyword>